<evidence type="ECO:0000256" key="6">
    <source>
        <dbReference type="ARBA" id="ARBA00022679"/>
    </source>
</evidence>
<dbReference type="HAMAP" id="MF_01023">
    <property type="entry name" value="HisC_aminotrans_2"/>
    <property type="match status" value="1"/>
</dbReference>
<comment type="cofactor">
    <cofactor evidence="1 9">
        <name>pyridoxal 5'-phosphate</name>
        <dbReference type="ChEBI" id="CHEBI:597326"/>
    </cofactor>
</comment>
<dbReference type="InterPro" id="IPR015422">
    <property type="entry name" value="PyrdxlP-dep_Trfase_small"/>
</dbReference>
<dbReference type="InterPro" id="IPR001917">
    <property type="entry name" value="Aminotrans_II_pyridoxalP_BS"/>
</dbReference>
<comment type="pathway">
    <text evidence="2 9">Amino-acid biosynthesis; L-histidine biosynthesis; L-histidine from 5-phospho-alpha-D-ribose 1-diphosphate: step 7/9.</text>
</comment>
<dbReference type="EMBL" id="SZPQ01000003">
    <property type="protein sequence ID" value="TKI07932.1"/>
    <property type="molecule type" value="Genomic_DNA"/>
</dbReference>
<dbReference type="InterPro" id="IPR005861">
    <property type="entry name" value="HisP_aminotrans"/>
</dbReference>
<accession>A0ABY2SPJ3</accession>
<name>A0ABY2SPJ3_9HYPH</name>
<dbReference type="Gene3D" id="3.90.1150.10">
    <property type="entry name" value="Aspartate Aminotransferase, domain 1"/>
    <property type="match status" value="1"/>
</dbReference>
<evidence type="ECO:0000256" key="9">
    <source>
        <dbReference type="HAMAP-Rule" id="MF_01023"/>
    </source>
</evidence>
<evidence type="ECO:0000256" key="1">
    <source>
        <dbReference type="ARBA" id="ARBA00001933"/>
    </source>
</evidence>
<dbReference type="InterPro" id="IPR015424">
    <property type="entry name" value="PyrdxlP-dep_Trfase"/>
</dbReference>
<evidence type="ECO:0000256" key="7">
    <source>
        <dbReference type="ARBA" id="ARBA00022898"/>
    </source>
</evidence>
<gene>
    <name evidence="9 11" type="primary">hisC</name>
    <name evidence="11" type="ORF">FCN80_05215</name>
</gene>
<dbReference type="PROSITE" id="PS00599">
    <property type="entry name" value="AA_TRANSFER_CLASS_2"/>
    <property type="match status" value="1"/>
</dbReference>
<evidence type="ECO:0000256" key="5">
    <source>
        <dbReference type="ARBA" id="ARBA00022576"/>
    </source>
</evidence>
<comment type="catalytic activity">
    <reaction evidence="8 9">
        <text>L-histidinol phosphate + 2-oxoglutarate = 3-(imidazol-4-yl)-2-oxopropyl phosphate + L-glutamate</text>
        <dbReference type="Rhea" id="RHEA:23744"/>
        <dbReference type="ChEBI" id="CHEBI:16810"/>
        <dbReference type="ChEBI" id="CHEBI:29985"/>
        <dbReference type="ChEBI" id="CHEBI:57766"/>
        <dbReference type="ChEBI" id="CHEBI:57980"/>
        <dbReference type="EC" id="2.6.1.9"/>
    </reaction>
</comment>
<comment type="caution">
    <text evidence="11">The sequence shown here is derived from an EMBL/GenBank/DDBJ whole genome shotgun (WGS) entry which is preliminary data.</text>
</comment>
<dbReference type="GO" id="GO:0004400">
    <property type="term" value="F:histidinol-phosphate transaminase activity"/>
    <property type="evidence" value="ECO:0007669"/>
    <property type="project" value="UniProtKB-EC"/>
</dbReference>
<keyword evidence="5 9" id="KW-0032">Aminotransferase</keyword>
<dbReference type="PANTHER" id="PTHR43643:SF3">
    <property type="entry name" value="HISTIDINOL-PHOSPHATE AMINOTRANSFERASE"/>
    <property type="match status" value="1"/>
</dbReference>
<keyword evidence="9" id="KW-0368">Histidine biosynthesis</keyword>
<comment type="similarity">
    <text evidence="3 9">Belongs to the class-II pyridoxal-phosphate-dependent aminotransferase family. Histidinol-phosphate aminotransferase subfamily.</text>
</comment>
<evidence type="ECO:0000256" key="2">
    <source>
        <dbReference type="ARBA" id="ARBA00005011"/>
    </source>
</evidence>
<dbReference type="NCBIfam" id="TIGR01141">
    <property type="entry name" value="hisC"/>
    <property type="match status" value="1"/>
</dbReference>
<evidence type="ECO:0000256" key="3">
    <source>
        <dbReference type="ARBA" id="ARBA00007970"/>
    </source>
</evidence>
<dbReference type="InterPro" id="IPR050106">
    <property type="entry name" value="HistidinolP_aminotransfase"/>
</dbReference>
<evidence type="ECO:0000256" key="4">
    <source>
        <dbReference type="ARBA" id="ARBA00011738"/>
    </source>
</evidence>
<keyword evidence="6 9" id="KW-0808">Transferase</keyword>
<proteinExistence type="inferred from homology"/>
<keyword evidence="7 9" id="KW-0663">Pyridoxal phosphate</keyword>
<dbReference type="CDD" id="cd00609">
    <property type="entry name" value="AAT_like"/>
    <property type="match status" value="1"/>
</dbReference>
<dbReference type="InterPro" id="IPR015421">
    <property type="entry name" value="PyrdxlP-dep_Trfase_major"/>
</dbReference>
<evidence type="ECO:0000259" key="10">
    <source>
        <dbReference type="Pfam" id="PF00155"/>
    </source>
</evidence>
<dbReference type="EC" id="2.6.1.9" evidence="9"/>
<comment type="subunit">
    <text evidence="4 9">Homodimer.</text>
</comment>
<sequence length="393" mass="42780">MCHGIDLALVVYTRVYSNKGNSMSAELIRAMARGEALQLGAYNAGLSDEAVRRRFNVPRIARLASNENPLGAGLLAQKALSDSASLCAVYPDAASQTLRQAIAHRLAMTPDRIIMGNGSEDILKLLCLAFIKPGDRVVTLLPSFGLHVLYPQMMGADVTLVPVDARMRYDLPAWEQALRSPVKMMIFSNPSNPVGCMLDNGEFRRLIDAAPADCLLVVDEAYYEYCADLADYPDSLAILRRQPRPWIVLRTFSKAYGLAGLRVGYGLAGDPAITDLLNRVRTPFNINRGAQAAALAALGDQAHVRKSVAHVRAQRRALQSALAAMGLVTAPSQANFLFCRVPEDAAAIAEKLLAYGVIIKPWLENGYRDWLRVSIGDEADQRQFLTALAGVLA</sequence>
<dbReference type="Proteomes" id="UP000305202">
    <property type="component" value="Unassembled WGS sequence"/>
</dbReference>
<evidence type="ECO:0000256" key="8">
    <source>
        <dbReference type="ARBA" id="ARBA00047481"/>
    </source>
</evidence>
<evidence type="ECO:0000313" key="12">
    <source>
        <dbReference type="Proteomes" id="UP000305202"/>
    </source>
</evidence>
<evidence type="ECO:0000313" key="11">
    <source>
        <dbReference type="EMBL" id="TKI07932.1"/>
    </source>
</evidence>
<feature type="modified residue" description="N6-(pyridoxal phosphate)lysine" evidence="9">
    <location>
        <position position="254"/>
    </location>
</feature>
<dbReference type="PANTHER" id="PTHR43643">
    <property type="entry name" value="HISTIDINOL-PHOSPHATE AMINOTRANSFERASE 2"/>
    <property type="match status" value="1"/>
</dbReference>
<keyword evidence="12" id="KW-1185">Reference proteome</keyword>
<dbReference type="SUPFAM" id="SSF53383">
    <property type="entry name" value="PLP-dependent transferases"/>
    <property type="match status" value="1"/>
</dbReference>
<reference evidence="11 12" key="1">
    <citation type="submission" date="2019-04" db="EMBL/GenBank/DDBJ databases">
        <authorList>
            <person name="Li M."/>
            <person name="Gao C."/>
        </authorList>
    </citation>
    <scope>NUCLEOTIDE SEQUENCE [LARGE SCALE GENOMIC DNA]</scope>
    <source>
        <strain evidence="11 12">BGMRC 2031</strain>
    </source>
</reference>
<keyword evidence="9" id="KW-0028">Amino-acid biosynthesis</keyword>
<dbReference type="Pfam" id="PF00155">
    <property type="entry name" value="Aminotran_1_2"/>
    <property type="match status" value="1"/>
</dbReference>
<feature type="domain" description="Aminotransferase class I/classII large" evidence="10">
    <location>
        <begin position="62"/>
        <end position="388"/>
    </location>
</feature>
<dbReference type="InterPro" id="IPR004839">
    <property type="entry name" value="Aminotransferase_I/II_large"/>
</dbReference>
<dbReference type="Gene3D" id="3.40.640.10">
    <property type="entry name" value="Type I PLP-dependent aspartate aminotransferase-like (Major domain)"/>
    <property type="match status" value="1"/>
</dbReference>
<protein>
    <recommendedName>
        <fullName evidence="9">Histidinol-phosphate aminotransferase</fullName>
        <ecNumber evidence="9">2.6.1.9</ecNumber>
    </recommendedName>
    <alternativeName>
        <fullName evidence="9">Imidazole acetol-phosphate transaminase</fullName>
    </alternativeName>
</protein>
<organism evidence="11 12">
    <name type="scientific">Martelella alba</name>
    <dbReference type="NCBI Taxonomy" id="2590451"/>
    <lineage>
        <taxon>Bacteria</taxon>
        <taxon>Pseudomonadati</taxon>
        <taxon>Pseudomonadota</taxon>
        <taxon>Alphaproteobacteria</taxon>
        <taxon>Hyphomicrobiales</taxon>
        <taxon>Aurantimonadaceae</taxon>
        <taxon>Martelella</taxon>
    </lineage>
</organism>